<gene>
    <name evidence="1" type="ORF">J2Z81_002593</name>
</gene>
<comment type="caution">
    <text evidence="1">The sequence shown here is derived from an EMBL/GenBank/DDBJ whole genome shotgun (WGS) entry which is preliminary data.</text>
</comment>
<dbReference type="Gene3D" id="3.30.300.20">
    <property type="match status" value="1"/>
</dbReference>
<dbReference type="PANTHER" id="PTHR35368:SF1">
    <property type="entry name" value="HYDROPEROXIDE REDUCTASE"/>
    <property type="match status" value="1"/>
</dbReference>
<protein>
    <submittedName>
        <fullName evidence="1">OsmC-like protein</fullName>
    </submittedName>
</protein>
<dbReference type="InterPro" id="IPR052924">
    <property type="entry name" value="OsmC/Ohr_hydroprdx_reductase"/>
</dbReference>
<evidence type="ECO:0000313" key="2">
    <source>
        <dbReference type="Proteomes" id="UP001519294"/>
    </source>
</evidence>
<sequence length="163" mass="17495">MNGINFDAVEQTAKAISEDRSLKMRNWKAQIKWESGVVNKLHIRDFDPITMDEPAPLGGTDTGANPVEMLIGTAGSCFAITFEVLASQQGITLDDVVVDVEGDLNAAVFLGIEEGDGGILDPIITLKATTSAPKEQVEEIAKVALQKSPVLASMKTELRLEIV</sequence>
<reference evidence="1 2" key="1">
    <citation type="submission" date="2021-03" db="EMBL/GenBank/DDBJ databases">
        <title>Genomic Encyclopedia of Type Strains, Phase IV (KMG-IV): sequencing the most valuable type-strain genomes for metagenomic binning, comparative biology and taxonomic classification.</title>
        <authorList>
            <person name="Goeker M."/>
        </authorList>
    </citation>
    <scope>NUCLEOTIDE SEQUENCE [LARGE SCALE GENOMIC DNA]</scope>
    <source>
        <strain evidence="1 2">DSM 25790</strain>
    </source>
</reference>
<evidence type="ECO:0000313" key="1">
    <source>
        <dbReference type="EMBL" id="MBP2258610.1"/>
    </source>
</evidence>
<dbReference type="SUPFAM" id="SSF82784">
    <property type="entry name" value="OsmC-like"/>
    <property type="match status" value="1"/>
</dbReference>
<accession>A0ABS4SAS8</accession>
<dbReference type="InterPro" id="IPR036102">
    <property type="entry name" value="OsmC/Ohrsf"/>
</dbReference>
<dbReference type="PANTHER" id="PTHR35368">
    <property type="entry name" value="HYDROPEROXIDE REDUCTASE"/>
    <property type="match status" value="1"/>
</dbReference>
<dbReference type="Proteomes" id="UP001519294">
    <property type="component" value="Unassembled WGS sequence"/>
</dbReference>
<proteinExistence type="predicted"/>
<organism evidence="1 2">
    <name type="scientific">Virgibacillus alimentarius</name>
    <dbReference type="NCBI Taxonomy" id="698769"/>
    <lineage>
        <taxon>Bacteria</taxon>
        <taxon>Bacillati</taxon>
        <taxon>Bacillota</taxon>
        <taxon>Bacilli</taxon>
        <taxon>Bacillales</taxon>
        <taxon>Bacillaceae</taxon>
        <taxon>Virgibacillus</taxon>
    </lineage>
</organism>
<dbReference type="InterPro" id="IPR003718">
    <property type="entry name" value="OsmC/Ohr_fam"/>
</dbReference>
<dbReference type="EMBL" id="JAGIKX010000030">
    <property type="protein sequence ID" value="MBP2258610.1"/>
    <property type="molecule type" value="Genomic_DNA"/>
</dbReference>
<dbReference type="InterPro" id="IPR015946">
    <property type="entry name" value="KH_dom-like_a/b"/>
</dbReference>
<dbReference type="RefSeq" id="WP_226371497.1">
    <property type="nucleotide sequence ID" value="NZ_JAGIKX010000030.1"/>
</dbReference>
<keyword evidence="2" id="KW-1185">Reference proteome</keyword>
<name>A0ABS4SAS8_9BACI</name>
<dbReference type="Pfam" id="PF02566">
    <property type="entry name" value="OsmC"/>
    <property type="match status" value="1"/>
</dbReference>